<sequence length="246" mass="27797">MRRSRRAVGWLTSERGRRVLGWTTAVFLTLSAVLSLVVVPADAEQGVVQRLMYVHVPTAWIAYLAFTVVFAASVAYLRTRRTRWDRLAEASAEIGVVFTALTIVLGAIWGRPTWGVWWTWDPRLTTTAILFLIYLGYLAVRRLPENPMRAYRWAAVIGVLGFLDVPVVHLSVLWWRGLHQPPSVLRVQGPVVAPSMLFALGFAVAAFTLAYLWLLVTRMHLRRVEERARSDLLRAPVARVGKEVPN</sequence>
<organism evidence="10 11">
    <name type="scientific">Amycolatopsis silviterrae</name>
    <dbReference type="NCBI Taxonomy" id="1656914"/>
    <lineage>
        <taxon>Bacteria</taxon>
        <taxon>Bacillati</taxon>
        <taxon>Actinomycetota</taxon>
        <taxon>Actinomycetes</taxon>
        <taxon>Pseudonocardiales</taxon>
        <taxon>Pseudonocardiaceae</taxon>
        <taxon>Amycolatopsis</taxon>
    </lineage>
</organism>
<feature type="transmembrane region" description="Helical" evidence="8">
    <location>
        <begin position="152"/>
        <end position="175"/>
    </location>
</feature>
<accession>A0ABW5HHS0</accession>
<evidence type="ECO:0000256" key="7">
    <source>
        <dbReference type="ARBA" id="ARBA00023136"/>
    </source>
</evidence>
<dbReference type="PANTHER" id="PTHR30071:SF1">
    <property type="entry name" value="CYTOCHROME B_B6 PROTEIN-RELATED"/>
    <property type="match status" value="1"/>
</dbReference>
<evidence type="ECO:0000313" key="11">
    <source>
        <dbReference type="Proteomes" id="UP001597483"/>
    </source>
</evidence>
<feature type="transmembrane region" description="Helical" evidence="8">
    <location>
        <begin position="59"/>
        <end position="78"/>
    </location>
</feature>
<comment type="caution">
    <text evidence="10">The sequence shown here is derived from an EMBL/GenBank/DDBJ whole genome shotgun (WGS) entry which is preliminary data.</text>
</comment>
<keyword evidence="11" id="KW-1185">Reference proteome</keyword>
<feature type="domain" description="Cytochrome c assembly protein" evidence="9">
    <location>
        <begin position="19"/>
        <end position="179"/>
    </location>
</feature>
<comment type="similarity">
    <text evidence="2">Belongs to the CcmC/CycZ/HelC family.</text>
</comment>
<feature type="transmembrane region" description="Helical" evidence="8">
    <location>
        <begin position="20"/>
        <end position="39"/>
    </location>
</feature>
<reference evidence="11" key="1">
    <citation type="journal article" date="2019" name="Int. J. Syst. Evol. Microbiol.">
        <title>The Global Catalogue of Microorganisms (GCM) 10K type strain sequencing project: providing services to taxonomists for standard genome sequencing and annotation.</title>
        <authorList>
            <consortium name="The Broad Institute Genomics Platform"/>
            <consortium name="The Broad Institute Genome Sequencing Center for Infectious Disease"/>
            <person name="Wu L."/>
            <person name="Ma J."/>
        </authorList>
    </citation>
    <scope>NUCLEOTIDE SEQUENCE [LARGE SCALE GENOMIC DNA]</scope>
    <source>
        <strain evidence="11">CGMCC 4.7641</strain>
    </source>
</reference>
<dbReference type="InterPro" id="IPR003557">
    <property type="entry name" value="Cyt_c_biogenesis_CcmC"/>
</dbReference>
<dbReference type="InterPro" id="IPR045062">
    <property type="entry name" value="Cyt_c_biogenesis_CcsA/CcmC"/>
</dbReference>
<keyword evidence="7 8" id="KW-0472">Membrane</keyword>
<feature type="transmembrane region" description="Helical" evidence="8">
    <location>
        <begin position="90"/>
        <end position="110"/>
    </location>
</feature>
<feature type="transmembrane region" description="Helical" evidence="8">
    <location>
        <begin position="195"/>
        <end position="216"/>
    </location>
</feature>
<dbReference type="InterPro" id="IPR002541">
    <property type="entry name" value="Cyt_c_assembly"/>
</dbReference>
<evidence type="ECO:0000256" key="4">
    <source>
        <dbReference type="ARBA" id="ARBA00022692"/>
    </source>
</evidence>
<gene>
    <name evidence="10" type="primary">ccsA</name>
    <name evidence="10" type="ORF">ACFSVL_33685</name>
</gene>
<evidence type="ECO:0000313" key="10">
    <source>
        <dbReference type="EMBL" id="MFD2472389.1"/>
    </source>
</evidence>
<evidence type="ECO:0000256" key="6">
    <source>
        <dbReference type="ARBA" id="ARBA00022989"/>
    </source>
</evidence>
<feature type="transmembrane region" description="Helical" evidence="8">
    <location>
        <begin position="122"/>
        <end position="140"/>
    </location>
</feature>
<evidence type="ECO:0000259" key="9">
    <source>
        <dbReference type="Pfam" id="PF01578"/>
    </source>
</evidence>
<dbReference type="PANTHER" id="PTHR30071">
    <property type="entry name" value="HEME EXPORTER PROTEIN C"/>
    <property type="match status" value="1"/>
</dbReference>
<dbReference type="RefSeq" id="WP_378310028.1">
    <property type="nucleotide sequence ID" value="NZ_JBHUKS010000026.1"/>
</dbReference>
<keyword evidence="4 8" id="KW-0812">Transmembrane</keyword>
<name>A0ABW5HHS0_9PSEU</name>
<dbReference type="PRINTS" id="PR01386">
    <property type="entry name" value="CCMCBIOGNSIS"/>
</dbReference>
<keyword evidence="5" id="KW-0201">Cytochrome c-type biogenesis</keyword>
<evidence type="ECO:0000256" key="1">
    <source>
        <dbReference type="ARBA" id="ARBA00004141"/>
    </source>
</evidence>
<comment type="subcellular location">
    <subcellularLocation>
        <location evidence="1">Membrane</location>
        <topology evidence="1">Multi-pass membrane protein</topology>
    </subcellularLocation>
</comment>
<protein>
    <recommendedName>
        <fullName evidence="3">Heme exporter protein C</fullName>
    </recommendedName>
</protein>
<keyword evidence="6 8" id="KW-1133">Transmembrane helix</keyword>
<dbReference type="EMBL" id="JBHUKS010000026">
    <property type="protein sequence ID" value="MFD2472389.1"/>
    <property type="molecule type" value="Genomic_DNA"/>
</dbReference>
<evidence type="ECO:0000256" key="2">
    <source>
        <dbReference type="ARBA" id="ARBA00005840"/>
    </source>
</evidence>
<evidence type="ECO:0000256" key="8">
    <source>
        <dbReference type="SAM" id="Phobius"/>
    </source>
</evidence>
<evidence type="ECO:0000256" key="3">
    <source>
        <dbReference type="ARBA" id="ARBA00016463"/>
    </source>
</evidence>
<dbReference type="Proteomes" id="UP001597483">
    <property type="component" value="Unassembled WGS sequence"/>
</dbReference>
<dbReference type="Pfam" id="PF01578">
    <property type="entry name" value="Cytochrom_C_asm"/>
    <property type="match status" value="1"/>
</dbReference>
<evidence type="ECO:0000256" key="5">
    <source>
        <dbReference type="ARBA" id="ARBA00022748"/>
    </source>
</evidence>
<proteinExistence type="inferred from homology"/>